<sequence>MNIFEYFKKKGIDTIDSSFYTKIAAWDSWYRSNVRNFHQYRVYHGASNYERCQRKSLSMAKKLCEDISDLLLNERVKFNIADETTAAFVESVLNAANFTVQGNEYQERKAACGTVAYVPYLTNMEIDDQGRVVNAEVKLDYVVAKNIFPTAWENSRITEVIFVFEKTYKRKKYAQFQHHKLEPRKDETTGESLGFQYVIENSVVLCTSGAGRELTPEEWNQIPHFEGLAARVETGSDQPQFVIDKLNIANNVDEDDSNPMGISLFANSVDVLAKLDLEYDSYANEFSLGRKRIFVSPEMLTNVDGAPVFDPHDSVFYQLPEDYFKDTKEAMHEVNPTLRIQEHEQAINNDLNLLSFKCGFGTQYYRFERGSVVTATQVISENSDMYRTIRKHEIILGDALTDLIRCIIRLGQTANVPGLVLETDIRIDFDDSIIEDKQTERQEDRQDVAMGAMSLQEYRAKWYGETEEVAEQKLPDQSGGILM</sequence>
<accession>A0A1Z2XTV6</accession>
<reference evidence="1" key="1">
    <citation type="journal article" date="2017" name="Genome Announc.">
        <title>High-Quality Whole-Genome Sequences of the Oligo-Mouse-Microbiota Bacterial Community.</title>
        <authorList>
            <person name="Garzetti D."/>
            <person name="Brugiroux S."/>
            <person name="Bunk B."/>
            <person name="Pukall R."/>
            <person name="McCoy K.D."/>
            <person name="Macpherson A.J."/>
            <person name="Stecher B."/>
        </authorList>
    </citation>
    <scope>NUCLEOTIDE SEQUENCE</scope>
    <source>
        <strain evidence="1">KB18</strain>
    </source>
</reference>
<evidence type="ECO:0000313" key="2">
    <source>
        <dbReference type="EMBL" id="QQR31143.1"/>
    </source>
</evidence>
<dbReference type="EMBL" id="CP021422">
    <property type="protein sequence ID" value="ASB41875.1"/>
    <property type="molecule type" value="Genomic_DNA"/>
</dbReference>
<gene>
    <name evidence="1" type="ORF">ADH66_15155</name>
    <name evidence="2" type="ORF">I5Q82_05535</name>
</gene>
<dbReference type="Proteomes" id="UP000596035">
    <property type="component" value="Chromosome"/>
</dbReference>
<evidence type="ECO:0000313" key="3">
    <source>
        <dbReference type="Proteomes" id="UP000196710"/>
    </source>
</evidence>
<keyword evidence="3" id="KW-1185">Reference proteome</keyword>
<dbReference type="AlphaFoldDB" id="A0A1Z2XTV6"/>
<protein>
    <submittedName>
        <fullName evidence="2">Phage portal protein</fullName>
    </submittedName>
</protein>
<reference evidence="3" key="2">
    <citation type="submission" date="2017-05" db="EMBL/GenBank/DDBJ databases">
        <title>Improved OligoMM genomes.</title>
        <authorList>
            <person name="Garzetti D."/>
        </authorList>
    </citation>
    <scope>NUCLEOTIDE SEQUENCE [LARGE SCALE GENOMIC DNA]</scope>
    <source>
        <strain evidence="3">KB18</strain>
    </source>
</reference>
<organism evidence="2 4">
    <name type="scientific">Acutalibacter muris</name>
    <dbReference type="NCBI Taxonomy" id="1796620"/>
    <lineage>
        <taxon>Bacteria</taxon>
        <taxon>Bacillati</taxon>
        <taxon>Bacillota</taxon>
        <taxon>Clostridia</taxon>
        <taxon>Eubacteriales</taxon>
        <taxon>Acutalibacteraceae</taxon>
        <taxon>Acutalibacter</taxon>
    </lineage>
</organism>
<dbReference type="KEGG" id="amur:ADH66_15155"/>
<dbReference type="EMBL" id="CP065321">
    <property type="protein sequence ID" value="QQR31143.1"/>
    <property type="molecule type" value="Genomic_DNA"/>
</dbReference>
<evidence type="ECO:0000313" key="4">
    <source>
        <dbReference type="Proteomes" id="UP000596035"/>
    </source>
</evidence>
<proteinExistence type="predicted"/>
<dbReference type="Pfam" id="PF05133">
    <property type="entry name" value="SPP1_portal"/>
    <property type="match status" value="1"/>
</dbReference>
<evidence type="ECO:0000313" key="1">
    <source>
        <dbReference type="EMBL" id="ASB41875.1"/>
    </source>
</evidence>
<dbReference type="Proteomes" id="UP000196710">
    <property type="component" value="Chromosome"/>
</dbReference>
<reference evidence="2 4" key="3">
    <citation type="submission" date="2020-11" db="EMBL/GenBank/DDBJ databases">
        <title>Closed and high quality bacterial genomes of the OMM12 community.</title>
        <authorList>
            <person name="Marbouty M."/>
            <person name="Lamy-Besnier Q."/>
            <person name="Debarbieux L."/>
            <person name="Koszul R."/>
        </authorList>
    </citation>
    <scope>NUCLEOTIDE SEQUENCE [LARGE SCALE GENOMIC DNA]</scope>
    <source>
        <strain evidence="2 4">KB18</strain>
    </source>
</reference>
<dbReference type="InterPro" id="IPR021145">
    <property type="entry name" value="Portal_protein_SPP1_Gp6-like"/>
</dbReference>
<name>A0A1Z2XTV6_9FIRM</name>
<dbReference type="RefSeq" id="WP_066539063.1">
    <property type="nucleotide sequence ID" value="NZ_CP021422.1"/>
</dbReference>